<dbReference type="PROSITE" id="PS51294">
    <property type="entry name" value="HTH_MYB"/>
    <property type="match status" value="1"/>
</dbReference>
<feature type="domain" description="HTH myb-type" evidence="7">
    <location>
        <begin position="192"/>
        <end position="253"/>
    </location>
</feature>
<name>A0A7S3UEP2_9CHLO</name>
<keyword evidence="3" id="KW-0238">DNA-binding</keyword>
<sequence length="287" mass="32463">MAVALEEVVDVGWLEDPFLQAFAPSGTEEESAHSLVPNFAREPILDADATSSKYFVQGESNFYPSLSRFGDGALAFHEAGMQRYPLPGTNNTSSPSYSGKNSGLEERLYEYPFMTSLRTTQQIMNCNQAQQQVEQNPLMFVDSFTRADENEWANFLSAPVAGQQQPSKPAGPAGMVKEGSTDTLSELTDSQKFRRTRTQWENDEESALLEGVAEYGVGYWKQILQDKRFSKRLWRRRNVDLKDKWRVLNRRGAKKLQSALNKAKHDLKMKRASTDMKSCKRIKGAQQ</sequence>
<dbReference type="AlphaFoldDB" id="A0A7S3UEP2"/>
<evidence type="ECO:0008006" key="9">
    <source>
        <dbReference type="Google" id="ProtNLM"/>
    </source>
</evidence>
<comment type="subcellular location">
    <subcellularLocation>
        <location evidence="1">Nucleus</location>
    </subcellularLocation>
</comment>
<organism evidence="8">
    <name type="scientific">Picocystis salinarum</name>
    <dbReference type="NCBI Taxonomy" id="88271"/>
    <lineage>
        <taxon>Eukaryota</taxon>
        <taxon>Viridiplantae</taxon>
        <taxon>Chlorophyta</taxon>
        <taxon>Picocystophyceae</taxon>
        <taxon>Picocystales</taxon>
        <taxon>Picocystaceae</taxon>
        <taxon>Picocystis</taxon>
    </lineage>
</organism>
<proteinExistence type="predicted"/>
<evidence type="ECO:0000256" key="3">
    <source>
        <dbReference type="ARBA" id="ARBA00023125"/>
    </source>
</evidence>
<dbReference type="SMART" id="SM00717">
    <property type="entry name" value="SANT"/>
    <property type="match status" value="1"/>
</dbReference>
<dbReference type="GO" id="GO:0003691">
    <property type="term" value="F:double-stranded telomeric DNA binding"/>
    <property type="evidence" value="ECO:0007669"/>
    <property type="project" value="InterPro"/>
</dbReference>
<dbReference type="CDD" id="cd11660">
    <property type="entry name" value="SANT_TRF"/>
    <property type="match status" value="1"/>
</dbReference>
<feature type="region of interest" description="Disordered" evidence="5">
    <location>
        <begin position="160"/>
        <end position="185"/>
    </location>
</feature>
<evidence type="ECO:0000259" key="7">
    <source>
        <dbReference type="PROSITE" id="PS51294"/>
    </source>
</evidence>
<evidence type="ECO:0000313" key="8">
    <source>
        <dbReference type="EMBL" id="CAE0611146.1"/>
    </source>
</evidence>
<dbReference type="EMBL" id="HBIS01005517">
    <property type="protein sequence ID" value="CAE0611146.1"/>
    <property type="molecule type" value="Transcribed_RNA"/>
</dbReference>
<dbReference type="SUPFAM" id="SSF46689">
    <property type="entry name" value="Homeodomain-like"/>
    <property type="match status" value="1"/>
</dbReference>
<dbReference type="InterPro" id="IPR009057">
    <property type="entry name" value="Homeodomain-like_sf"/>
</dbReference>
<dbReference type="PROSITE" id="PS50090">
    <property type="entry name" value="MYB_LIKE"/>
    <property type="match status" value="1"/>
</dbReference>
<feature type="domain" description="Myb-like" evidence="6">
    <location>
        <begin position="192"/>
        <end position="249"/>
    </location>
</feature>
<evidence type="ECO:0000256" key="1">
    <source>
        <dbReference type="ARBA" id="ARBA00004123"/>
    </source>
</evidence>
<protein>
    <recommendedName>
        <fullName evidence="9">Myb-like domain-containing protein</fullName>
    </recommendedName>
</protein>
<evidence type="ECO:0000256" key="5">
    <source>
        <dbReference type="SAM" id="MobiDB-lite"/>
    </source>
</evidence>
<evidence type="ECO:0000256" key="2">
    <source>
        <dbReference type="ARBA" id="ARBA00022454"/>
    </source>
</evidence>
<feature type="region of interest" description="Disordered" evidence="5">
    <location>
        <begin position="256"/>
        <end position="287"/>
    </location>
</feature>
<dbReference type="GO" id="GO:0005634">
    <property type="term" value="C:nucleus"/>
    <property type="evidence" value="ECO:0007669"/>
    <property type="project" value="UniProtKB-SubCell"/>
</dbReference>
<dbReference type="InterPro" id="IPR017930">
    <property type="entry name" value="Myb_dom"/>
</dbReference>
<evidence type="ECO:0000259" key="6">
    <source>
        <dbReference type="PROSITE" id="PS50090"/>
    </source>
</evidence>
<keyword evidence="4" id="KW-0539">Nucleus</keyword>
<reference evidence="8" key="1">
    <citation type="submission" date="2021-01" db="EMBL/GenBank/DDBJ databases">
        <authorList>
            <person name="Corre E."/>
            <person name="Pelletier E."/>
            <person name="Niang G."/>
            <person name="Scheremetjew M."/>
            <person name="Finn R."/>
            <person name="Kale V."/>
            <person name="Holt S."/>
            <person name="Cochrane G."/>
            <person name="Meng A."/>
            <person name="Brown T."/>
            <person name="Cohen L."/>
        </authorList>
    </citation>
    <scope>NUCLEOTIDE SEQUENCE</scope>
    <source>
        <strain evidence="8">CCMP1897</strain>
    </source>
</reference>
<accession>A0A7S3UEP2</accession>
<dbReference type="PANTHER" id="PTHR46267:SF15">
    <property type="entry name" value="WINGED HELIX-TURN-HELIX TRANSCRIPTION REPRESSOR DNA-BINDING PROTEIN-RELATED"/>
    <property type="match status" value="1"/>
</dbReference>
<dbReference type="InterPro" id="IPR001005">
    <property type="entry name" value="SANT/Myb"/>
</dbReference>
<gene>
    <name evidence="8" type="ORF">PSAL00342_LOCUS4981</name>
</gene>
<keyword evidence="2" id="KW-0158">Chromosome</keyword>
<dbReference type="InterPro" id="IPR044597">
    <property type="entry name" value="SMH1-6"/>
</dbReference>
<dbReference type="PANTHER" id="PTHR46267">
    <property type="entry name" value="SINGLE MYB HISTONE 4"/>
    <property type="match status" value="1"/>
</dbReference>
<dbReference type="Gene3D" id="1.10.246.220">
    <property type="match status" value="1"/>
</dbReference>
<evidence type="ECO:0000256" key="4">
    <source>
        <dbReference type="ARBA" id="ARBA00023242"/>
    </source>
</evidence>